<dbReference type="EMBL" id="JAUSUD010000012">
    <property type="protein sequence ID" value="MDQ0231369.1"/>
    <property type="molecule type" value="Genomic_DNA"/>
</dbReference>
<keyword evidence="2" id="KW-1185">Reference proteome</keyword>
<evidence type="ECO:0000313" key="1">
    <source>
        <dbReference type="EMBL" id="MDQ0231369.1"/>
    </source>
</evidence>
<protein>
    <recommendedName>
        <fullName evidence="3">DUF2922 domain-containing protein</fullName>
    </recommendedName>
</protein>
<organism evidence="1 2">
    <name type="scientific">Metabacillus malikii</name>
    <dbReference type="NCBI Taxonomy" id="1504265"/>
    <lineage>
        <taxon>Bacteria</taxon>
        <taxon>Bacillati</taxon>
        <taxon>Bacillota</taxon>
        <taxon>Bacilli</taxon>
        <taxon>Bacillales</taxon>
        <taxon>Bacillaceae</taxon>
        <taxon>Metabacillus</taxon>
    </lineage>
</organism>
<reference evidence="1 2" key="1">
    <citation type="submission" date="2023-07" db="EMBL/GenBank/DDBJ databases">
        <title>Genomic Encyclopedia of Type Strains, Phase IV (KMG-IV): sequencing the most valuable type-strain genomes for metagenomic binning, comparative biology and taxonomic classification.</title>
        <authorList>
            <person name="Goeker M."/>
        </authorList>
    </citation>
    <scope>NUCLEOTIDE SEQUENCE [LARGE SCALE GENOMIC DNA]</scope>
    <source>
        <strain evidence="1 2">DSM 29005</strain>
    </source>
</reference>
<dbReference type="Proteomes" id="UP001234495">
    <property type="component" value="Unassembled WGS sequence"/>
</dbReference>
<proteinExistence type="predicted"/>
<comment type="caution">
    <text evidence="1">The sequence shown here is derived from an EMBL/GenBank/DDBJ whole genome shotgun (WGS) entry which is preliminary data.</text>
</comment>
<dbReference type="InterPro" id="IPR021321">
    <property type="entry name" value="DUF2922"/>
</dbReference>
<evidence type="ECO:0008006" key="3">
    <source>
        <dbReference type="Google" id="ProtNLM"/>
    </source>
</evidence>
<name>A0ABT9ZGF5_9BACI</name>
<evidence type="ECO:0000313" key="2">
    <source>
        <dbReference type="Proteomes" id="UP001234495"/>
    </source>
</evidence>
<dbReference type="RefSeq" id="WP_307342215.1">
    <property type="nucleotide sequence ID" value="NZ_JAUSUD010000012.1"/>
</dbReference>
<sequence>MAKTLELHFMNAAGKTAKVNIESPIEPVDQAALNNAMDEILTSNIFITNDGDLVSKKGARIIDRTVTEIEL</sequence>
<accession>A0ABT9ZGF5</accession>
<dbReference type="Pfam" id="PF11148">
    <property type="entry name" value="DUF2922"/>
    <property type="match status" value="1"/>
</dbReference>
<gene>
    <name evidence="1" type="ORF">J2S19_002652</name>
</gene>